<accession>A0AA35Y986</accession>
<dbReference type="AlphaFoldDB" id="A0AA35Y986"/>
<dbReference type="Proteomes" id="UP001177003">
    <property type="component" value="Chromosome 0"/>
</dbReference>
<dbReference type="EMBL" id="OX465086">
    <property type="protein sequence ID" value="CAI9263401.1"/>
    <property type="molecule type" value="Genomic_DNA"/>
</dbReference>
<name>A0AA35Y986_LACSI</name>
<sequence length="121" mass="13261">MPMAADVEQPPSTSMCGGCDCRMVHLLLLFLAGVAAAVLKHFLLFPSMLIVVTVPWFGGSVVLPYPSRFPPDFVALYGWKRESFHSTTTLLLPLPMTNTKPCSFKDPGSHHSHREPPPATI</sequence>
<reference evidence="2" key="1">
    <citation type="submission" date="2023-04" db="EMBL/GenBank/DDBJ databases">
        <authorList>
            <person name="Vijverberg K."/>
            <person name="Xiong W."/>
            <person name="Schranz E."/>
        </authorList>
    </citation>
    <scope>NUCLEOTIDE SEQUENCE</scope>
</reference>
<keyword evidence="1" id="KW-0472">Membrane</keyword>
<keyword evidence="1" id="KW-0812">Transmembrane</keyword>
<evidence type="ECO:0000256" key="1">
    <source>
        <dbReference type="SAM" id="Phobius"/>
    </source>
</evidence>
<evidence type="ECO:0000313" key="2">
    <source>
        <dbReference type="EMBL" id="CAI9263401.1"/>
    </source>
</evidence>
<feature type="transmembrane region" description="Helical" evidence="1">
    <location>
        <begin position="45"/>
        <end position="65"/>
    </location>
</feature>
<protein>
    <submittedName>
        <fullName evidence="2">Uncharacterized protein</fullName>
    </submittedName>
</protein>
<feature type="transmembrane region" description="Helical" evidence="1">
    <location>
        <begin position="21"/>
        <end position="39"/>
    </location>
</feature>
<evidence type="ECO:0000313" key="3">
    <source>
        <dbReference type="Proteomes" id="UP001177003"/>
    </source>
</evidence>
<proteinExistence type="predicted"/>
<gene>
    <name evidence="2" type="ORF">LSALG_LOCUS4094</name>
</gene>
<keyword evidence="1" id="KW-1133">Transmembrane helix</keyword>
<keyword evidence="3" id="KW-1185">Reference proteome</keyword>
<organism evidence="2 3">
    <name type="scientific">Lactuca saligna</name>
    <name type="common">Willowleaf lettuce</name>
    <dbReference type="NCBI Taxonomy" id="75948"/>
    <lineage>
        <taxon>Eukaryota</taxon>
        <taxon>Viridiplantae</taxon>
        <taxon>Streptophyta</taxon>
        <taxon>Embryophyta</taxon>
        <taxon>Tracheophyta</taxon>
        <taxon>Spermatophyta</taxon>
        <taxon>Magnoliopsida</taxon>
        <taxon>eudicotyledons</taxon>
        <taxon>Gunneridae</taxon>
        <taxon>Pentapetalae</taxon>
        <taxon>asterids</taxon>
        <taxon>campanulids</taxon>
        <taxon>Asterales</taxon>
        <taxon>Asteraceae</taxon>
        <taxon>Cichorioideae</taxon>
        <taxon>Cichorieae</taxon>
        <taxon>Lactucinae</taxon>
        <taxon>Lactuca</taxon>
    </lineage>
</organism>